<dbReference type="GO" id="GO:0016020">
    <property type="term" value="C:membrane"/>
    <property type="evidence" value="ECO:0007669"/>
    <property type="project" value="UniProtKB-SubCell"/>
</dbReference>
<sequence>MTRLADSATWWRAARASGERLEERLRVAAESGIKLALRLRADFEEEWRSRPGSGNGSTTSSAAHVDVEGGAGRTLEGGANDAPLADELGVNLDLVWRRLQLVATLGFRTTRKDHQALHQVSDAVGGFMCVVTSWIVLTALSIAFGSSHATPLLGASILTWLLGSAFVWVMVVGLSGGTGASKDALQCVLTAVGYSSLALCVFLVVGGMLEALTGFAWLGALFRLCGVILASRCVGIWILRIHKMLHKQVLVVYPIVLVYSQLL</sequence>
<feature type="transmembrane region" description="Helical" evidence="6">
    <location>
        <begin position="215"/>
        <end position="239"/>
    </location>
</feature>
<reference evidence="7 8" key="1">
    <citation type="submission" date="2017-12" db="EMBL/GenBank/DDBJ databases">
        <title>Sequencing, de novo assembly and annotation of complete genome of a new Thraustochytrid species, strain FCC1311.</title>
        <authorList>
            <person name="Sedici K."/>
            <person name="Godart F."/>
            <person name="Aiese Cigliano R."/>
            <person name="Sanseverino W."/>
            <person name="Barakat M."/>
            <person name="Ortet P."/>
            <person name="Marechal E."/>
            <person name="Cagnac O."/>
            <person name="Amato A."/>
        </authorList>
    </citation>
    <scope>NUCLEOTIDE SEQUENCE [LARGE SCALE GENOMIC DNA]</scope>
</reference>
<feature type="transmembrane region" description="Helical" evidence="6">
    <location>
        <begin position="124"/>
        <end position="146"/>
    </location>
</feature>
<evidence type="ECO:0000256" key="1">
    <source>
        <dbReference type="ARBA" id="ARBA00004141"/>
    </source>
</evidence>
<name>A0A2R5GPV8_9STRA</name>
<comment type="subcellular location">
    <subcellularLocation>
        <location evidence="1">Membrane</location>
        <topology evidence="1">Multi-pass membrane protein</topology>
    </subcellularLocation>
</comment>
<protein>
    <submittedName>
        <fullName evidence="7">Protein YIPF5</fullName>
    </submittedName>
</protein>
<comment type="caution">
    <text evidence="7">The sequence shown here is derived from an EMBL/GenBank/DDBJ whole genome shotgun (WGS) entry which is preliminary data.</text>
</comment>
<evidence type="ECO:0000256" key="4">
    <source>
        <dbReference type="ARBA" id="ARBA00022989"/>
    </source>
</evidence>
<dbReference type="GO" id="GO:0048280">
    <property type="term" value="P:vesicle fusion with Golgi apparatus"/>
    <property type="evidence" value="ECO:0007669"/>
    <property type="project" value="TreeGrafter"/>
</dbReference>
<keyword evidence="4 6" id="KW-1133">Transmembrane helix</keyword>
<evidence type="ECO:0000313" key="7">
    <source>
        <dbReference type="EMBL" id="GBG32912.1"/>
    </source>
</evidence>
<evidence type="ECO:0000256" key="3">
    <source>
        <dbReference type="ARBA" id="ARBA00022692"/>
    </source>
</evidence>
<dbReference type="EMBL" id="BEYU01000135">
    <property type="protein sequence ID" value="GBG32912.1"/>
    <property type="molecule type" value="Genomic_DNA"/>
</dbReference>
<feature type="transmembrane region" description="Helical" evidence="6">
    <location>
        <begin position="152"/>
        <end position="175"/>
    </location>
</feature>
<accession>A0A2R5GPV8</accession>
<dbReference type="PANTHER" id="PTHR21236">
    <property type="entry name" value="GOLGI MEMBRANE PROTEIN YIP1"/>
    <property type="match status" value="1"/>
</dbReference>
<organism evidence="7 8">
    <name type="scientific">Hondaea fermentalgiana</name>
    <dbReference type="NCBI Taxonomy" id="2315210"/>
    <lineage>
        <taxon>Eukaryota</taxon>
        <taxon>Sar</taxon>
        <taxon>Stramenopiles</taxon>
        <taxon>Bigyra</taxon>
        <taxon>Labyrinthulomycetes</taxon>
        <taxon>Thraustochytrida</taxon>
        <taxon>Thraustochytriidae</taxon>
        <taxon>Hondaea</taxon>
    </lineage>
</organism>
<keyword evidence="3 6" id="KW-0812">Transmembrane</keyword>
<gene>
    <name evidence="7" type="ORF">FCC1311_091382</name>
</gene>
<dbReference type="AlphaFoldDB" id="A0A2R5GPV8"/>
<dbReference type="PANTHER" id="PTHR21236:SF2">
    <property type="entry name" value="PROTEIN YIPF"/>
    <property type="match status" value="1"/>
</dbReference>
<evidence type="ECO:0000313" key="8">
    <source>
        <dbReference type="Proteomes" id="UP000241890"/>
    </source>
</evidence>
<keyword evidence="5 6" id="KW-0472">Membrane</keyword>
<dbReference type="InParanoid" id="A0A2R5GPV8"/>
<evidence type="ECO:0000256" key="2">
    <source>
        <dbReference type="ARBA" id="ARBA00010596"/>
    </source>
</evidence>
<comment type="similarity">
    <text evidence="2">Belongs to the YIP1 family.</text>
</comment>
<keyword evidence="8" id="KW-1185">Reference proteome</keyword>
<evidence type="ECO:0000256" key="6">
    <source>
        <dbReference type="SAM" id="Phobius"/>
    </source>
</evidence>
<evidence type="ECO:0000256" key="5">
    <source>
        <dbReference type="ARBA" id="ARBA00023136"/>
    </source>
</evidence>
<dbReference type="Proteomes" id="UP000241890">
    <property type="component" value="Unassembled WGS sequence"/>
</dbReference>
<dbReference type="GO" id="GO:0005802">
    <property type="term" value="C:trans-Golgi network"/>
    <property type="evidence" value="ECO:0007669"/>
    <property type="project" value="TreeGrafter"/>
</dbReference>
<dbReference type="GO" id="GO:0006888">
    <property type="term" value="P:endoplasmic reticulum to Golgi vesicle-mediated transport"/>
    <property type="evidence" value="ECO:0007669"/>
    <property type="project" value="InterPro"/>
</dbReference>
<proteinExistence type="inferred from homology"/>
<dbReference type="InterPro" id="IPR045231">
    <property type="entry name" value="Yip1/4-like"/>
</dbReference>
<feature type="transmembrane region" description="Helical" evidence="6">
    <location>
        <begin position="187"/>
        <end position="209"/>
    </location>
</feature>